<dbReference type="AlphaFoldDB" id="A0AA48KVT9"/>
<dbReference type="Proteomes" id="UP001333710">
    <property type="component" value="Chromosome"/>
</dbReference>
<evidence type="ECO:0000313" key="3">
    <source>
        <dbReference type="Proteomes" id="UP001333710"/>
    </source>
</evidence>
<proteinExistence type="predicted"/>
<evidence type="ECO:0000313" key="2">
    <source>
        <dbReference type="EMBL" id="BDX07865.1"/>
    </source>
</evidence>
<sequence>MSSKPKSGHKRSTDLNTGQFRKQHTLKPLSLGIASVFIASACSDNRQEAMVFTSLNDCQFQLPDYAAQCEMAYQKALAEAAETAPKYNSRSDCEYEFGSDQCVVYRNDSGNSWFMPLMAGYIIRDLLEPRRYSQPLYTSYSRYSPYRYRWITANGYDYGDFRKRELRVPKTYTKPPAVNRTINRGGFGSSVRAKSSWGKSSSSKGWGG</sequence>
<gene>
    <name evidence="2" type="ORF">MACH26_33860</name>
</gene>
<organism evidence="2 3">
    <name type="scientific">Planctobacterium marinum</name>
    <dbReference type="NCBI Taxonomy" id="1631968"/>
    <lineage>
        <taxon>Bacteria</taxon>
        <taxon>Pseudomonadati</taxon>
        <taxon>Pseudomonadota</taxon>
        <taxon>Gammaproteobacteria</taxon>
        <taxon>Alteromonadales</taxon>
        <taxon>Alteromonadaceae</taxon>
        <taxon>Planctobacterium</taxon>
    </lineage>
</organism>
<dbReference type="RefSeq" id="WP_338293965.1">
    <property type="nucleotide sequence ID" value="NZ_AP027272.1"/>
</dbReference>
<dbReference type="Pfam" id="PF06693">
    <property type="entry name" value="DUF1190"/>
    <property type="match status" value="1"/>
</dbReference>
<feature type="region of interest" description="Disordered" evidence="1">
    <location>
        <begin position="183"/>
        <end position="208"/>
    </location>
</feature>
<keyword evidence="3" id="KW-1185">Reference proteome</keyword>
<protein>
    <submittedName>
        <fullName evidence="2">UPF0441 protein</fullName>
    </submittedName>
</protein>
<evidence type="ECO:0000256" key="1">
    <source>
        <dbReference type="SAM" id="MobiDB-lite"/>
    </source>
</evidence>
<name>A0AA48KVT9_9ALTE</name>
<dbReference type="InterPro" id="IPR009576">
    <property type="entry name" value="Biofilm_formation_YgiB"/>
</dbReference>
<accession>A0AA48KVT9</accession>
<dbReference type="EMBL" id="AP027272">
    <property type="protein sequence ID" value="BDX07865.1"/>
    <property type="molecule type" value="Genomic_DNA"/>
</dbReference>
<dbReference type="KEGG" id="pmaw:MACH26_33860"/>
<feature type="compositionally biased region" description="Low complexity" evidence="1">
    <location>
        <begin position="194"/>
        <end position="208"/>
    </location>
</feature>
<reference evidence="2" key="1">
    <citation type="submission" date="2023-01" db="EMBL/GenBank/DDBJ databases">
        <title>Complete genome sequence of Planctobacterium marinum strain Dej080120_11.</title>
        <authorList>
            <person name="Ueki S."/>
            <person name="Maruyama F."/>
        </authorList>
    </citation>
    <scope>NUCLEOTIDE SEQUENCE</scope>
    <source>
        <strain evidence="2">Dej080120_11</strain>
    </source>
</reference>